<accession>A0A443RVI3</accession>
<dbReference type="AlphaFoldDB" id="A0A443RVI3"/>
<proteinExistence type="predicted"/>
<keyword evidence="1" id="KW-0646">Protease inhibitor</keyword>
<evidence type="ECO:0000259" key="3">
    <source>
        <dbReference type="Pfam" id="PF00079"/>
    </source>
</evidence>
<dbReference type="GO" id="GO:0004867">
    <property type="term" value="F:serine-type endopeptidase inhibitor activity"/>
    <property type="evidence" value="ECO:0007669"/>
    <property type="project" value="UniProtKB-KW"/>
</dbReference>
<keyword evidence="5" id="KW-1185">Reference proteome</keyword>
<dbReference type="InterPro" id="IPR036186">
    <property type="entry name" value="Serpin_sf"/>
</dbReference>
<keyword evidence="2" id="KW-0722">Serine protease inhibitor</keyword>
<evidence type="ECO:0000313" key="4">
    <source>
        <dbReference type="EMBL" id="RWS19185.1"/>
    </source>
</evidence>
<name>A0A443RVI3_9ACAR</name>
<dbReference type="OrthoDB" id="6515587at2759"/>
<feature type="non-terminal residue" evidence="4">
    <location>
        <position position="93"/>
    </location>
</feature>
<evidence type="ECO:0000256" key="1">
    <source>
        <dbReference type="ARBA" id="ARBA00022690"/>
    </source>
</evidence>
<reference evidence="4 5" key="1">
    <citation type="journal article" date="2018" name="Gigascience">
        <title>Genomes of trombidid mites reveal novel predicted allergens and laterally-transferred genes associated with secondary metabolism.</title>
        <authorList>
            <person name="Dong X."/>
            <person name="Chaisiri K."/>
            <person name="Xia D."/>
            <person name="Armstrong S.D."/>
            <person name="Fang Y."/>
            <person name="Donnelly M.J."/>
            <person name="Kadowaki T."/>
            <person name="McGarry J.W."/>
            <person name="Darby A.C."/>
            <person name="Makepeace B.L."/>
        </authorList>
    </citation>
    <scope>NUCLEOTIDE SEQUENCE [LARGE SCALE GENOMIC DNA]</scope>
    <source>
        <strain evidence="4">UoL-UT</strain>
    </source>
</reference>
<comment type="caution">
    <text evidence="4">The sequence shown here is derived from an EMBL/GenBank/DDBJ whole genome shotgun (WGS) entry which is preliminary data.</text>
</comment>
<organism evidence="4 5">
    <name type="scientific">Leptotrombidium deliense</name>
    <dbReference type="NCBI Taxonomy" id="299467"/>
    <lineage>
        <taxon>Eukaryota</taxon>
        <taxon>Metazoa</taxon>
        <taxon>Ecdysozoa</taxon>
        <taxon>Arthropoda</taxon>
        <taxon>Chelicerata</taxon>
        <taxon>Arachnida</taxon>
        <taxon>Acari</taxon>
        <taxon>Acariformes</taxon>
        <taxon>Trombidiformes</taxon>
        <taxon>Prostigmata</taxon>
        <taxon>Anystina</taxon>
        <taxon>Parasitengona</taxon>
        <taxon>Trombiculoidea</taxon>
        <taxon>Trombiculidae</taxon>
        <taxon>Leptotrombidium</taxon>
    </lineage>
</organism>
<protein>
    <submittedName>
        <fullName evidence="4">Alaserpin-like isoform X4</fullName>
    </submittedName>
</protein>
<dbReference type="SUPFAM" id="SSF56574">
    <property type="entry name" value="Serpins"/>
    <property type="match status" value="1"/>
</dbReference>
<dbReference type="VEuPathDB" id="VectorBase:LDEU012855"/>
<feature type="domain" description="Serpin" evidence="3">
    <location>
        <begin position="1"/>
        <end position="93"/>
    </location>
</feature>
<evidence type="ECO:0000313" key="5">
    <source>
        <dbReference type="Proteomes" id="UP000288716"/>
    </source>
</evidence>
<evidence type="ECO:0000256" key="2">
    <source>
        <dbReference type="ARBA" id="ARBA00022900"/>
    </source>
</evidence>
<sequence length="93" mass="10340">MKLLELPYKGDVSMYVMLPNERYGLPEVLETTLVEVKIPAFEYAQQIDLINVFEKLGIDLKSALVGLSAQLEINKAIQQTKIKTDDIGTEAAA</sequence>
<dbReference type="EMBL" id="NCKV01029190">
    <property type="protein sequence ID" value="RWS19185.1"/>
    <property type="molecule type" value="Genomic_DNA"/>
</dbReference>
<gene>
    <name evidence="4" type="ORF">B4U80_14490</name>
</gene>
<dbReference type="InterPro" id="IPR042185">
    <property type="entry name" value="Serpin_sf_2"/>
</dbReference>
<dbReference type="Pfam" id="PF00079">
    <property type="entry name" value="Serpin"/>
    <property type="match status" value="1"/>
</dbReference>
<dbReference type="Proteomes" id="UP000288716">
    <property type="component" value="Unassembled WGS sequence"/>
</dbReference>
<dbReference type="Gene3D" id="2.30.39.10">
    <property type="entry name" value="Alpha-1-antitrypsin, domain 1"/>
    <property type="match status" value="1"/>
</dbReference>
<dbReference type="Gene3D" id="3.30.497.10">
    <property type="entry name" value="Antithrombin, subunit I, domain 2"/>
    <property type="match status" value="1"/>
</dbReference>
<dbReference type="InterPro" id="IPR023796">
    <property type="entry name" value="Serpin_dom"/>
</dbReference>
<dbReference type="InterPro" id="IPR042178">
    <property type="entry name" value="Serpin_sf_1"/>
</dbReference>